<keyword evidence="3" id="KW-0731">Sigma factor</keyword>
<dbReference type="Gene3D" id="1.10.10.10">
    <property type="entry name" value="Winged helix-like DNA-binding domain superfamily/Winged helix DNA-binding domain"/>
    <property type="match status" value="1"/>
</dbReference>
<dbReference type="PANTHER" id="PTHR43133">
    <property type="entry name" value="RNA POLYMERASE ECF-TYPE SIGMA FACTO"/>
    <property type="match status" value="1"/>
</dbReference>
<proteinExistence type="inferred from homology"/>
<dbReference type="EMBL" id="CP036425">
    <property type="protein sequence ID" value="QDU35024.1"/>
    <property type="molecule type" value="Genomic_DNA"/>
</dbReference>
<dbReference type="InterPro" id="IPR039425">
    <property type="entry name" value="RNA_pol_sigma-70-like"/>
</dbReference>
<dbReference type="SUPFAM" id="SSF88946">
    <property type="entry name" value="Sigma2 domain of RNA polymerase sigma factors"/>
    <property type="match status" value="1"/>
</dbReference>
<reference evidence="7 8" key="1">
    <citation type="submission" date="2019-02" db="EMBL/GenBank/DDBJ databases">
        <title>Deep-cultivation of Planctomycetes and their phenomic and genomic characterization uncovers novel biology.</title>
        <authorList>
            <person name="Wiegand S."/>
            <person name="Jogler M."/>
            <person name="Boedeker C."/>
            <person name="Pinto D."/>
            <person name="Vollmers J."/>
            <person name="Rivas-Marin E."/>
            <person name="Kohn T."/>
            <person name="Peeters S.H."/>
            <person name="Heuer A."/>
            <person name="Rast P."/>
            <person name="Oberbeckmann S."/>
            <person name="Bunk B."/>
            <person name="Jeske O."/>
            <person name="Meyerdierks A."/>
            <person name="Storesund J.E."/>
            <person name="Kallscheuer N."/>
            <person name="Luecker S."/>
            <person name="Lage O.M."/>
            <person name="Pohl T."/>
            <person name="Merkel B.J."/>
            <person name="Hornburger P."/>
            <person name="Mueller R.-W."/>
            <person name="Bruemmer F."/>
            <person name="Labrenz M."/>
            <person name="Spormann A.M."/>
            <person name="Op den Camp H."/>
            <person name="Overmann J."/>
            <person name="Amann R."/>
            <person name="Jetten M.S.M."/>
            <person name="Mascher T."/>
            <person name="Medema M.H."/>
            <person name="Devos D.P."/>
            <person name="Kaster A.-K."/>
            <person name="Ovreas L."/>
            <person name="Rohde M."/>
            <person name="Galperin M.Y."/>
            <person name="Jogler C."/>
        </authorList>
    </citation>
    <scope>NUCLEOTIDE SEQUENCE [LARGE SCALE GENOMIC DNA]</scope>
    <source>
        <strain evidence="7 8">KS4</strain>
    </source>
</reference>
<name>A0A517YXS0_9BACT</name>
<comment type="similarity">
    <text evidence="1">Belongs to the sigma-70 factor family. ECF subfamily.</text>
</comment>
<dbReference type="InterPro" id="IPR013324">
    <property type="entry name" value="RNA_pol_sigma_r3/r4-like"/>
</dbReference>
<protein>
    <submittedName>
        <fullName evidence="7">ECF RNA polymerase sigma factor SigW</fullName>
    </submittedName>
</protein>
<evidence type="ECO:0000256" key="2">
    <source>
        <dbReference type="ARBA" id="ARBA00023015"/>
    </source>
</evidence>
<evidence type="ECO:0000256" key="1">
    <source>
        <dbReference type="ARBA" id="ARBA00010641"/>
    </source>
</evidence>
<dbReference type="InterPro" id="IPR013325">
    <property type="entry name" value="RNA_pol_sigma_r2"/>
</dbReference>
<dbReference type="CDD" id="cd06171">
    <property type="entry name" value="Sigma70_r4"/>
    <property type="match status" value="1"/>
</dbReference>
<dbReference type="InterPro" id="IPR007627">
    <property type="entry name" value="RNA_pol_sigma70_r2"/>
</dbReference>
<dbReference type="SUPFAM" id="SSF88659">
    <property type="entry name" value="Sigma3 and sigma4 domains of RNA polymerase sigma factors"/>
    <property type="match status" value="1"/>
</dbReference>
<dbReference type="KEGG" id="pcor:KS4_31010"/>
<dbReference type="Proteomes" id="UP000317369">
    <property type="component" value="Chromosome"/>
</dbReference>
<feature type="domain" description="RNA polymerase sigma-70 region 2" evidence="5">
    <location>
        <begin position="68"/>
        <end position="136"/>
    </location>
</feature>
<dbReference type="GO" id="GO:0006352">
    <property type="term" value="P:DNA-templated transcription initiation"/>
    <property type="evidence" value="ECO:0007669"/>
    <property type="project" value="InterPro"/>
</dbReference>
<dbReference type="Pfam" id="PF04542">
    <property type="entry name" value="Sigma70_r2"/>
    <property type="match status" value="1"/>
</dbReference>
<dbReference type="NCBIfam" id="TIGR02937">
    <property type="entry name" value="sigma70-ECF"/>
    <property type="match status" value="1"/>
</dbReference>
<dbReference type="AlphaFoldDB" id="A0A517YXS0"/>
<keyword evidence="2" id="KW-0805">Transcription regulation</keyword>
<dbReference type="GO" id="GO:0003677">
    <property type="term" value="F:DNA binding"/>
    <property type="evidence" value="ECO:0007669"/>
    <property type="project" value="InterPro"/>
</dbReference>
<evidence type="ECO:0000313" key="7">
    <source>
        <dbReference type="EMBL" id="QDU35024.1"/>
    </source>
</evidence>
<organism evidence="7 8">
    <name type="scientific">Poriferisphaera corsica</name>
    <dbReference type="NCBI Taxonomy" id="2528020"/>
    <lineage>
        <taxon>Bacteria</taxon>
        <taxon>Pseudomonadati</taxon>
        <taxon>Planctomycetota</taxon>
        <taxon>Phycisphaerae</taxon>
        <taxon>Phycisphaerales</taxon>
        <taxon>Phycisphaeraceae</taxon>
        <taxon>Poriferisphaera</taxon>
    </lineage>
</organism>
<dbReference type="InterPro" id="IPR036388">
    <property type="entry name" value="WH-like_DNA-bd_sf"/>
</dbReference>
<dbReference type="InterPro" id="IPR013249">
    <property type="entry name" value="RNA_pol_sigma70_r4_t2"/>
</dbReference>
<evidence type="ECO:0000256" key="3">
    <source>
        <dbReference type="ARBA" id="ARBA00023082"/>
    </source>
</evidence>
<dbReference type="Pfam" id="PF08281">
    <property type="entry name" value="Sigma70_r4_2"/>
    <property type="match status" value="1"/>
</dbReference>
<dbReference type="GO" id="GO:0016987">
    <property type="term" value="F:sigma factor activity"/>
    <property type="evidence" value="ECO:0007669"/>
    <property type="project" value="UniProtKB-KW"/>
</dbReference>
<evidence type="ECO:0000256" key="4">
    <source>
        <dbReference type="ARBA" id="ARBA00023163"/>
    </source>
</evidence>
<evidence type="ECO:0000313" key="8">
    <source>
        <dbReference type="Proteomes" id="UP000317369"/>
    </source>
</evidence>
<gene>
    <name evidence="7" type="primary">sigW_6</name>
    <name evidence="7" type="ORF">KS4_31010</name>
</gene>
<dbReference type="InterPro" id="IPR014284">
    <property type="entry name" value="RNA_pol_sigma-70_dom"/>
</dbReference>
<dbReference type="PANTHER" id="PTHR43133:SF25">
    <property type="entry name" value="RNA POLYMERASE SIGMA FACTOR RFAY-RELATED"/>
    <property type="match status" value="1"/>
</dbReference>
<keyword evidence="4" id="KW-0804">Transcription</keyword>
<keyword evidence="8" id="KW-1185">Reference proteome</keyword>
<accession>A0A517YXS0</accession>
<evidence type="ECO:0000259" key="6">
    <source>
        <dbReference type="Pfam" id="PF08281"/>
    </source>
</evidence>
<evidence type="ECO:0000259" key="5">
    <source>
        <dbReference type="Pfam" id="PF04542"/>
    </source>
</evidence>
<feature type="domain" description="RNA polymerase sigma factor 70 region 4 type 2" evidence="6">
    <location>
        <begin position="177"/>
        <end position="225"/>
    </location>
</feature>
<dbReference type="Gene3D" id="1.10.1740.10">
    <property type="match status" value="1"/>
</dbReference>
<sequence length="241" mass="27509">MSQAAISTVLIPQSASNTRIAPQLSCNIPYNHTMTQCALEEPRLAEKLTDEQLVANYRSGQTHCFEELIERYRQELFHFLIRFCGNRAAAEDIFQEAFLQIHLSADTFDITKRFKPWLFTIAANKARDYLRKNNRRQAASLSAMIDSSGDDSRSFVDLLEADIPIPDQNALDAEQSELVRELVQSMPDHLREVLTLAYFNQLAYKEIAEILAIPLGTVKSRLHSAVGTFSQLWKVRYKQRG</sequence>